<protein>
    <submittedName>
        <fullName evidence="1">Phage capsid protein</fullName>
    </submittedName>
</protein>
<evidence type="ECO:0000313" key="1">
    <source>
        <dbReference type="EMBL" id="QBO36967.1"/>
    </source>
</evidence>
<name>A0A4P6YW53_9LACO</name>
<gene>
    <name evidence="1" type="ORF">EQG49_11170</name>
</gene>
<organism evidence="1 2">
    <name type="scientific">Periweissella cryptocerci</name>
    <dbReference type="NCBI Taxonomy" id="2506420"/>
    <lineage>
        <taxon>Bacteria</taxon>
        <taxon>Bacillati</taxon>
        <taxon>Bacillota</taxon>
        <taxon>Bacilli</taxon>
        <taxon>Lactobacillales</taxon>
        <taxon>Lactobacillaceae</taxon>
        <taxon>Periweissella</taxon>
    </lineage>
</organism>
<evidence type="ECO:0000313" key="2">
    <source>
        <dbReference type="Proteomes" id="UP000292886"/>
    </source>
</evidence>
<dbReference type="EMBL" id="CP037940">
    <property type="protein sequence ID" value="QBO36967.1"/>
    <property type="molecule type" value="Genomic_DNA"/>
</dbReference>
<proteinExistence type="predicted"/>
<dbReference type="AlphaFoldDB" id="A0A4P6YW53"/>
<dbReference type="Proteomes" id="UP000292886">
    <property type="component" value="Chromosome"/>
</dbReference>
<dbReference type="RefSeq" id="WP_133364044.1">
    <property type="nucleotide sequence ID" value="NZ_CP037940.1"/>
</dbReference>
<sequence>MPTANNNLPVRQYIPQYSQILSTVFGVQAAFGGAFSPLQTKDGIQFNSKAFSVKTNATPVVVGTYSKDTNTAFGTGTAKSSRFGDMTEVIYADTDANYSYELAIHEGLDRHTVNNDLNAAVADRLNLQSQAQVRAMNKRNGAFLATNAGNAAEYAGDVAVLFNELHKYYINKEVTAPVTAYVTSDLYTAVVDYAANTSAKGSTVSLDDNGVKQYKGFSLIEVAEANFPDGVIALFAPDMIAIPFVGIETARTIEATNFDGVELQATSKGGQFILDDNKVAVTKVTVAAEGPAEG</sequence>
<reference evidence="2" key="1">
    <citation type="submission" date="2019-03" db="EMBL/GenBank/DDBJ databases">
        <title>Weissella sp. 26KH-42 Genome sequencing.</title>
        <authorList>
            <person name="Heo J."/>
            <person name="Kim S.-J."/>
            <person name="Kim J.-S."/>
            <person name="Hong S.-B."/>
            <person name="Kwon S.-W."/>
        </authorList>
    </citation>
    <scope>NUCLEOTIDE SEQUENCE [LARGE SCALE GENOMIC DNA]</scope>
    <source>
        <strain evidence="2">26KH-42</strain>
    </source>
</reference>
<dbReference type="OrthoDB" id="1695687at2"/>
<accession>A0A4P6YW53</accession>
<keyword evidence="2" id="KW-1185">Reference proteome</keyword>
<dbReference type="KEGG" id="wei:EQG49_11170"/>